<protein>
    <submittedName>
        <fullName evidence="2">Uncharacterized protein</fullName>
    </submittedName>
</protein>
<feature type="region of interest" description="Disordered" evidence="1">
    <location>
        <begin position="310"/>
        <end position="333"/>
    </location>
</feature>
<feature type="region of interest" description="Disordered" evidence="1">
    <location>
        <begin position="444"/>
        <end position="482"/>
    </location>
</feature>
<accession>A0A409YFT8</accession>
<evidence type="ECO:0000313" key="2">
    <source>
        <dbReference type="EMBL" id="PPR01872.1"/>
    </source>
</evidence>
<dbReference type="AlphaFoldDB" id="A0A409YFT8"/>
<gene>
    <name evidence="2" type="ORF">CVT26_008423</name>
</gene>
<dbReference type="EMBL" id="NHYE01000895">
    <property type="protein sequence ID" value="PPR01872.1"/>
    <property type="molecule type" value="Genomic_DNA"/>
</dbReference>
<dbReference type="Proteomes" id="UP000284706">
    <property type="component" value="Unassembled WGS sequence"/>
</dbReference>
<proteinExistence type="predicted"/>
<feature type="compositionally biased region" description="Acidic residues" evidence="1">
    <location>
        <begin position="452"/>
        <end position="470"/>
    </location>
</feature>
<keyword evidence="3" id="KW-1185">Reference proteome</keyword>
<reference evidence="2 3" key="1">
    <citation type="journal article" date="2018" name="Evol. Lett.">
        <title>Horizontal gene cluster transfer increased hallucinogenic mushroom diversity.</title>
        <authorList>
            <person name="Reynolds H.T."/>
            <person name="Vijayakumar V."/>
            <person name="Gluck-Thaler E."/>
            <person name="Korotkin H.B."/>
            <person name="Matheny P.B."/>
            <person name="Slot J.C."/>
        </authorList>
    </citation>
    <scope>NUCLEOTIDE SEQUENCE [LARGE SCALE GENOMIC DNA]</scope>
    <source>
        <strain evidence="2 3">SRW20</strain>
    </source>
</reference>
<evidence type="ECO:0000313" key="3">
    <source>
        <dbReference type="Proteomes" id="UP000284706"/>
    </source>
</evidence>
<sequence length="535" mass="58607">MTNEAAPNLFPALISQQTFCHWNYEGDIRSPSVEETFANSINTGANVDGRTMHLPQAFDLAQCQLTGLSLATPQPPIPVDFGFADIYSPAFQPHPREPALLEDHDVLTVDVEAFRHNLPRTFDNHEPQTHAFSPSSPPLSYPQEQYVFDALHNVHNSFTPHPAQHQPPSSNALATELVVQTCNFVSQPISFGDSGSTFRQDCDSQSSHTEFEDLGEQYSRTPAQQDFLPPIFTTPLCENIVHDVSPCHQHPPQHGLQSSATVMAEMSLQLNVFQGHGFPPGHPSSQEYHPLEEGGAMGQIAGVHYRPDPRDHTSFNGPHSHNGEVGPPYKKTSDQNVKTGLLTSSRTHPVELAAHRGHTSRSPMAAYDPLVRESQHHIPADGLGHSAYATPGMLHGGEEDMSPYPASQHLSFIQHVEASPPISSTSQHGNEYDSHWQARPEVGHSTALPSSVDDDSSSSVDEPDANEEPEPTSNFSDHPPPGVAAIGGQYQDMEEHLIPNGVNWFMSVFAPAVPTCNLKFRHYSGPPMKQHTGRC</sequence>
<dbReference type="InParanoid" id="A0A409YFT8"/>
<evidence type="ECO:0000256" key="1">
    <source>
        <dbReference type="SAM" id="MobiDB-lite"/>
    </source>
</evidence>
<name>A0A409YFT8_9AGAR</name>
<organism evidence="2 3">
    <name type="scientific">Gymnopilus dilepis</name>
    <dbReference type="NCBI Taxonomy" id="231916"/>
    <lineage>
        <taxon>Eukaryota</taxon>
        <taxon>Fungi</taxon>
        <taxon>Dikarya</taxon>
        <taxon>Basidiomycota</taxon>
        <taxon>Agaricomycotina</taxon>
        <taxon>Agaricomycetes</taxon>
        <taxon>Agaricomycetidae</taxon>
        <taxon>Agaricales</taxon>
        <taxon>Agaricineae</taxon>
        <taxon>Hymenogastraceae</taxon>
        <taxon>Gymnopilus</taxon>
    </lineage>
</organism>
<comment type="caution">
    <text evidence="2">The sequence shown here is derived from an EMBL/GenBank/DDBJ whole genome shotgun (WGS) entry which is preliminary data.</text>
</comment>